<dbReference type="AlphaFoldDB" id="A0A1S4F8P7"/>
<dbReference type="GO" id="GO:0061630">
    <property type="term" value="F:ubiquitin protein ligase activity"/>
    <property type="evidence" value="ECO:0007669"/>
    <property type="project" value="TreeGrafter"/>
</dbReference>
<dbReference type="GO" id="GO:0005778">
    <property type="term" value="C:peroxisomal membrane"/>
    <property type="evidence" value="ECO:0007669"/>
    <property type="project" value="TreeGrafter"/>
</dbReference>
<comment type="subcellular location">
    <subcellularLocation>
        <location evidence="1">Cytoplasm</location>
    </subcellularLocation>
</comment>
<dbReference type="OMA" id="EYGMRPA"/>
<dbReference type="SUPFAM" id="SSF57850">
    <property type="entry name" value="RING/U-box"/>
    <property type="match status" value="1"/>
</dbReference>
<dbReference type="OrthoDB" id="8062037at2759"/>
<keyword evidence="3" id="KW-0479">Metal-binding</keyword>
<evidence type="ECO:0000256" key="1">
    <source>
        <dbReference type="ARBA" id="ARBA00004496"/>
    </source>
</evidence>
<dbReference type="InterPro" id="IPR002083">
    <property type="entry name" value="MATH/TRAF_dom"/>
</dbReference>
<dbReference type="HOGENOM" id="CLU_554616_0_0_1"/>
<dbReference type="PROSITE" id="PS50089">
    <property type="entry name" value="ZF_RING_2"/>
    <property type="match status" value="1"/>
</dbReference>
<dbReference type="InterPro" id="IPR013083">
    <property type="entry name" value="Znf_RING/FYVE/PHD"/>
</dbReference>
<feature type="domain" description="RING-type" evidence="7">
    <location>
        <begin position="20"/>
        <end position="59"/>
    </location>
</feature>
<name>A0A1S4F8P7_AEDAE</name>
<evidence type="ECO:0000256" key="2">
    <source>
        <dbReference type="ARBA" id="ARBA00022490"/>
    </source>
</evidence>
<dbReference type="PROSITE" id="PS50144">
    <property type="entry name" value="MATH"/>
    <property type="match status" value="1"/>
</dbReference>
<evidence type="ECO:0000259" key="7">
    <source>
        <dbReference type="PROSITE" id="PS50089"/>
    </source>
</evidence>
<dbReference type="GO" id="GO:0008270">
    <property type="term" value="F:zinc ion binding"/>
    <property type="evidence" value="ECO:0007669"/>
    <property type="project" value="UniProtKB-KW"/>
</dbReference>
<evidence type="ECO:0000259" key="9">
    <source>
        <dbReference type="PROSITE" id="PS50144"/>
    </source>
</evidence>
<dbReference type="GO" id="GO:0016235">
    <property type="term" value="C:aggresome"/>
    <property type="evidence" value="ECO:0007669"/>
    <property type="project" value="TreeGrafter"/>
</dbReference>
<protein>
    <submittedName>
        <fullName evidence="10">AAEL004713-PA</fullName>
    </submittedName>
</protein>
<evidence type="ECO:0000256" key="6">
    <source>
        <dbReference type="PROSITE-ProRule" id="PRU00024"/>
    </source>
</evidence>
<dbReference type="Gene3D" id="3.30.40.10">
    <property type="entry name" value="Zinc/RING finger domain, C3HC4 (zinc finger)"/>
    <property type="match status" value="1"/>
</dbReference>
<feature type="domain" description="MATH" evidence="9">
    <location>
        <begin position="311"/>
        <end position="430"/>
    </location>
</feature>
<dbReference type="PANTHER" id="PTHR36754">
    <property type="entry name" value="E3 UBIQUITIN-PROTEIN LIGASE TRIM37"/>
    <property type="match status" value="1"/>
</dbReference>
<feature type="domain" description="B box-type" evidence="8">
    <location>
        <begin position="71"/>
        <end position="114"/>
    </location>
</feature>
<evidence type="ECO:0000256" key="3">
    <source>
        <dbReference type="ARBA" id="ARBA00022723"/>
    </source>
</evidence>
<keyword evidence="5" id="KW-0862">Zinc</keyword>
<dbReference type="Pfam" id="PF22486">
    <property type="entry name" value="MATH_2"/>
    <property type="match status" value="1"/>
</dbReference>
<dbReference type="GO" id="GO:0051865">
    <property type="term" value="P:protein autoubiquitination"/>
    <property type="evidence" value="ECO:0007669"/>
    <property type="project" value="TreeGrafter"/>
</dbReference>
<dbReference type="InterPro" id="IPR053003">
    <property type="entry name" value="TRIM_RBCC_E3_ubiq-ligases"/>
</dbReference>
<evidence type="ECO:0000313" key="10">
    <source>
        <dbReference type="EMBL" id="EAT43859.1"/>
    </source>
</evidence>
<dbReference type="InterPro" id="IPR008974">
    <property type="entry name" value="TRAF-like"/>
</dbReference>
<dbReference type="SUPFAM" id="SSF57845">
    <property type="entry name" value="B-box zinc-binding domain"/>
    <property type="match status" value="1"/>
</dbReference>
<keyword evidence="2" id="KW-0963">Cytoplasm</keyword>
<organism evidence="10 11">
    <name type="scientific">Aedes aegypti</name>
    <name type="common">Yellowfever mosquito</name>
    <name type="synonym">Culex aegypti</name>
    <dbReference type="NCBI Taxonomy" id="7159"/>
    <lineage>
        <taxon>Eukaryota</taxon>
        <taxon>Metazoa</taxon>
        <taxon>Ecdysozoa</taxon>
        <taxon>Arthropoda</taxon>
        <taxon>Hexapoda</taxon>
        <taxon>Insecta</taxon>
        <taxon>Pterygota</taxon>
        <taxon>Neoptera</taxon>
        <taxon>Endopterygota</taxon>
        <taxon>Diptera</taxon>
        <taxon>Nematocera</taxon>
        <taxon>Culicoidea</taxon>
        <taxon>Culicidae</taxon>
        <taxon>Culicinae</taxon>
        <taxon>Aedini</taxon>
        <taxon>Aedes</taxon>
        <taxon>Stegomyia</taxon>
    </lineage>
</organism>
<dbReference type="KEGG" id="aag:5565320"/>
<dbReference type="InterPro" id="IPR001841">
    <property type="entry name" value="Znf_RING"/>
</dbReference>
<evidence type="ECO:0000256" key="4">
    <source>
        <dbReference type="ARBA" id="ARBA00022771"/>
    </source>
</evidence>
<dbReference type="PROSITE" id="PS50119">
    <property type="entry name" value="ZF_BBOX"/>
    <property type="match status" value="1"/>
</dbReference>
<evidence type="ECO:0000259" key="8">
    <source>
        <dbReference type="PROSITE" id="PS50119"/>
    </source>
</evidence>
<reference evidence="10" key="1">
    <citation type="submission" date="2005-10" db="EMBL/GenBank/DDBJ databases">
        <authorList>
            <person name="Loftus B.J."/>
            <person name="Nene V.M."/>
            <person name="Hannick L.I."/>
            <person name="Bidwell S."/>
            <person name="Haas B."/>
            <person name="Amedeo P."/>
            <person name="Orvis J."/>
            <person name="Wortman J.R."/>
            <person name="White O.R."/>
            <person name="Salzberg S."/>
            <person name="Shumway M."/>
            <person name="Koo H."/>
            <person name="Zhao Y."/>
            <person name="Holmes M."/>
            <person name="Miller J."/>
            <person name="Schatz M."/>
            <person name="Pop M."/>
            <person name="Pai G."/>
            <person name="Utterback T."/>
            <person name="Rogers Y.-H."/>
            <person name="Kravitz S."/>
            <person name="Fraser C.M."/>
        </authorList>
    </citation>
    <scope>NUCLEOTIDE SEQUENCE</scope>
    <source>
        <strain evidence="10">Liverpool</strain>
    </source>
</reference>
<dbReference type="InterPro" id="IPR000315">
    <property type="entry name" value="Znf_B-box"/>
</dbReference>
<dbReference type="PANTHER" id="PTHR36754:SF2">
    <property type="entry name" value="E3 UBIQUITIN-PROTEIN LIGASE TRIM37"/>
    <property type="match status" value="1"/>
</dbReference>
<evidence type="ECO:0000256" key="5">
    <source>
        <dbReference type="ARBA" id="ARBA00022833"/>
    </source>
</evidence>
<dbReference type="GO" id="GO:0006513">
    <property type="term" value="P:protein monoubiquitination"/>
    <property type="evidence" value="ECO:0007669"/>
    <property type="project" value="TreeGrafter"/>
</dbReference>
<proteinExistence type="predicted"/>
<evidence type="ECO:0000313" key="11">
    <source>
        <dbReference type="Proteomes" id="UP000682892"/>
    </source>
</evidence>
<accession>A0A1S4F8P7</accession>
<gene>
    <name evidence="10" type="ORF">AaeL_AAEL004713</name>
</gene>
<dbReference type="Proteomes" id="UP000682892">
    <property type="component" value="Chromosome 2"/>
</dbReference>
<dbReference type="Gene3D" id="2.60.210.10">
    <property type="entry name" value="Apoptosis, Tumor Necrosis Factor Receptor Associated Protein 2, Chain A"/>
    <property type="match status" value="2"/>
</dbReference>
<dbReference type="SUPFAM" id="SSF49599">
    <property type="entry name" value="TRAF domain-like"/>
    <property type="match status" value="2"/>
</dbReference>
<dbReference type="GO" id="GO:0070842">
    <property type="term" value="P:aggresome assembly"/>
    <property type="evidence" value="ECO:0007669"/>
    <property type="project" value="TreeGrafter"/>
</dbReference>
<dbReference type="GO" id="GO:0031625">
    <property type="term" value="F:ubiquitin protein ligase binding"/>
    <property type="evidence" value="ECO:0007669"/>
    <property type="project" value="TreeGrafter"/>
</dbReference>
<reference evidence="10" key="3">
    <citation type="submission" date="2012-09" db="EMBL/GenBank/DDBJ databases">
        <authorList>
            <consortium name="VectorBase"/>
        </authorList>
    </citation>
    <scope>NUCLEOTIDE SEQUENCE</scope>
    <source>
        <strain evidence="10">Liverpool</strain>
    </source>
</reference>
<dbReference type="Gene3D" id="3.30.160.60">
    <property type="entry name" value="Classic Zinc Finger"/>
    <property type="match status" value="1"/>
</dbReference>
<keyword evidence="4 6" id="KW-0863">Zinc-finger</keyword>
<reference evidence="10" key="2">
    <citation type="journal article" date="2007" name="Science">
        <title>Genome sequence of Aedes aegypti, a major arbovirus vector.</title>
        <authorList>
            <person name="Nene V."/>
            <person name="Wortman J.R."/>
            <person name="Lawson D."/>
            <person name="Haas B."/>
            <person name="Kodira C."/>
            <person name="Tu Z.J."/>
            <person name="Loftus B."/>
            <person name="Xi Z."/>
            <person name="Megy K."/>
            <person name="Grabherr M."/>
            <person name="Ren Q."/>
            <person name="Zdobnov E.M."/>
            <person name="Lobo N.F."/>
            <person name="Campbell K.S."/>
            <person name="Brown S.E."/>
            <person name="Bonaldo M.F."/>
            <person name="Zhu J."/>
            <person name="Sinkins S.P."/>
            <person name="Hogenkamp D.G."/>
            <person name="Amedeo P."/>
            <person name="Arensburger P."/>
            <person name="Atkinson P.W."/>
            <person name="Bidwell S."/>
            <person name="Biedler J."/>
            <person name="Birney E."/>
            <person name="Bruggner R.V."/>
            <person name="Costas J."/>
            <person name="Coy M.R."/>
            <person name="Crabtree J."/>
            <person name="Crawford M."/>
            <person name="Debruyn B."/>
            <person name="Decaprio D."/>
            <person name="Eiglmeier K."/>
            <person name="Eisenstadt E."/>
            <person name="El-Dorry H."/>
            <person name="Gelbart W.M."/>
            <person name="Gomes S.L."/>
            <person name="Hammond M."/>
            <person name="Hannick L.I."/>
            <person name="Hogan J.R."/>
            <person name="Holmes M.H."/>
            <person name="Jaffe D."/>
            <person name="Johnston J.S."/>
            <person name="Kennedy R.C."/>
            <person name="Koo H."/>
            <person name="Kravitz S."/>
            <person name="Kriventseva E.V."/>
            <person name="Kulp D."/>
            <person name="Labutti K."/>
            <person name="Lee E."/>
            <person name="Li S."/>
            <person name="Lovin D.D."/>
            <person name="Mao C."/>
            <person name="Mauceli E."/>
            <person name="Menck C.F."/>
            <person name="Miller J.R."/>
            <person name="Montgomery P."/>
            <person name="Mori A."/>
            <person name="Nascimento A.L."/>
            <person name="Naveira H.F."/>
            <person name="Nusbaum C."/>
            <person name="O'leary S."/>
            <person name="Orvis J."/>
            <person name="Pertea M."/>
            <person name="Quesneville H."/>
            <person name="Reidenbach K.R."/>
            <person name="Rogers Y.H."/>
            <person name="Roth C.W."/>
            <person name="Schneider J.R."/>
            <person name="Schatz M."/>
            <person name="Shumway M."/>
            <person name="Stanke M."/>
            <person name="Stinson E.O."/>
            <person name="Tubio J.M."/>
            <person name="Vanzee J.P."/>
            <person name="Verjovski-Almeida S."/>
            <person name="Werner D."/>
            <person name="White O."/>
            <person name="Wyder S."/>
            <person name="Zeng Q."/>
            <person name="Zhao Q."/>
            <person name="Zhao Y."/>
            <person name="Hill C.A."/>
            <person name="Raikhel A.S."/>
            <person name="Soares M.B."/>
            <person name="Knudson D.L."/>
            <person name="Lee N.H."/>
            <person name="Galagan J."/>
            <person name="Salzberg S.L."/>
            <person name="Paulsen I.T."/>
            <person name="Dimopoulos G."/>
            <person name="Collins F.H."/>
            <person name="Birren B."/>
            <person name="Fraser-Liggett C.M."/>
            <person name="Severson D.W."/>
        </authorList>
    </citation>
    <scope>NUCLEOTIDE SEQUENCE [LARGE SCALE GENOMIC DNA]</scope>
    <source>
        <strain evidence="10">Liverpool</strain>
    </source>
</reference>
<sequence>MSIIKGINFPLEVGNVDADCSICLQELQWPVFCPRCRQGNCFNCLEQWFRTKPECPACRHLFQLNDREKLRSKYACPQDGNLVEFYCEQCLDCFCAKCRVNTGGKHYRHSVRTVDALRKDIVTEVNALSKVLVQTLDKFKSLMLTGSPFELVQQRRVFQSEFDRLKVTTSNEVKILLTDVHGEKQDFTATDPLGNVWQLNVYPNGFSDARGKFISVYLKLVHGKQARYEYQFKILDKNGSKPIESYSAVDDFSIGSRSLACQRLIHLNEARQQCLTAKGYNMVFVSKPTNPTYGIECAAALAQNKRLRHDYRKFTWTVRNFTAKRVANKIEFSSIMYDQQKISWRFRIDCNGHWEQGSYISVFLELLNGAEGWFDVFIKLFNPMNPINQHKRELTHKFTVHSNWGVPHFVSHWDLNPFLSNDELHFEYGMRPAHIEQEIQ</sequence>
<dbReference type="GO" id="GO:0005164">
    <property type="term" value="F:tumor necrosis factor receptor binding"/>
    <property type="evidence" value="ECO:0007669"/>
    <property type="project" value="TreeGrafter"/>
</dbReference>
<dbReference type="EMBL" id="CH477313">
    <property type="protein sequence ID" value="EAT43859.1"/>
    <property type="molecule type" value="Genomic_DNA"/>
</dbReference>